<evidence type="ECO:0000313" key="3">
    <source>
        <dbReference type="Proteomes" id="UP000789901"/>
    </source>
</evidence>
<organism evidence="2 3">
    <name type="scientific">Gigaspora margarita</name>
    <dbReference type="NCBI Taxonomy" id="4874"/>
    <lineage>
        <taxon>Eukaryota</taxon>
        <taxon>Fungi</taxon>
        <taxon>Fungi incertae sedis</taxon>
        <taxon>Mucoromycota</taxon>
        <taxon>Glomeromycotina</taxon>
        <taxon>Glomeromycetes</taxon>
        <taxon>Diversisporales</taxon>
        <taxon>Gigasporaceae</taxon>
        <taxon>Gigaspora</taxon>
    </lineage>
</organism>
<feature type="region of interest" description="Disordered" evidence="1">
    <location>
        <begin position="110"/>
        <end position="174"/>
    </location>
</feature>
<name>A0ABN7WRA4_GIGMA</name>
<feature type="compositionally biased region" description="Low complexity" evidence="1">
    <location>
        <begin position="146"/>
        <end position="174"/>
    </location>
</feature>
<dbReference type="EMBL" id="CAJVQB010056656">
    <property type="protein sequence ID" value="CAG8837790.1"/>
    <property type="molecule type" value="Genomic_DNA"/>
</dbReference>
<gene>
    <name evidence="2" type="ORF">GMARGA_LOCUS33660</name>
</gene>
<feature type="compositionally biased region" description="Basic and acidic residues" evidence="1">
    <location>
        <begin position="118"/>
        <end position="128"/>
    </location>
</feature>
<feature type="compositionally biased region" description="Polar residues" evidence="1">
    <location>
        <begin position="135"/>
        <end position="144"/>
    </location>
</feature>
<keyword evidence="3" id="KW-1185">Reference proteome</keyword>
<sequence>AQVNDEPIILILDSRSLGCVVSAGFLKKAGIQIDQPSTIMMVGVHEEQKRPIEKIDQEENKKIRVSTEYCKPANIDSNNDDEFKKENLVAKTYLYYEFWPIKEMKIERKKKRKKIKLGKNDGKSKESNKGGINKTGDTSKTGNIGDTGDTSETGNTSNTGETSETDDTSNTTIY</sequence>
<reference evidence="2 3" key="1">
    <citation type="submission" date="2021-06" db="EMBL/GenBank/DDBJ databases">
        <authorList>
            <person name="Kallberg Y."/>
            <person name="Tangrot J."/>
            <person name="Rosling A."/>
        </authorList>
    </citation>
    <scope>NUCLEOTIDE SEQUENCE [LARGE SCALE GENOMIC DNA]</scope>
    <source>
        <strain evidence="2 3">120-4 pot B 10/14</strain>
    </source>
</reference>
<comment type="caution">
    <text evidence="2">The sequence shown here is derived from an EMBL/GenBank/DDBJ whole genome shotgun (WGS) entry which is preliminary data.</text>
</comment>
<feature type="non-terminal residue" evidence="2">
    <location>
        <position position="174"/>
    </location>
</feature>
<dbReference type="Proteomes" id="UP000789901">
    <property type="component" value="Unassembled WGS sequence"/>
</dbReference>
<evidence type="ECO:0000256" key="1">
    <source>
        <dbReference type="SAM" id="MobiDB-lite"/>
    </source>
</evidence>
<accession>A0ABN7WRA4</accession>
<protein>
    <submittedName>
        <fullName evidence="2">20121_t:CDS:1</fullName>
    </submittedName>
</protein>
<proteinExistence type="predicted"/>
<feature type="non-terminal residue" evidence="2">
    <location>
        <position position="1"/>
    </location>
</feature>
<evidence type="ECO:0000313" key="2">
    <source>
        <dbReference type="EMBL" id="CAG8837790.1"/>
    </source>
</evidence>